<comment type="similarity">
    <text evidence="3">Belongs to the glycosyltransferase 9 family.</text>
</comment>
<evidence type="ECO:0000313" key="5">
    <source>
        <dbReference type="Proteomes" id="UP000073601"/>
    </source>
</evidence>
<keyword evidence="5" id="KW-1185">Reference proteome</keyword>
<sequence length="351" mass="38266">MDLFSTAPQSLCVLRLSAIGDVCNAMAAVQAIQSQWPYTKITWIAGKGEAALLTPLLPNVTIIAFDKKQGFKGMKAVWQSLKGQKFDALLHMQSAIRASLLSVGIKAKYRLGFDKVRASDLQSLFTNVKVPSPQSLHVLDGFMAFTEALGIQPQTPTWSLPIADENLTWAEGQMNGKPTLVVAPAASKAFKNWTAEGYAGVIEHALRKGFDVILAGGPGKIEVELGQTIERQLSQPVKNLIGKTTLLQLLALEKHASLVLAPDSGPAHLANAVGTPVIGLYAHHNPARTGPYNWRHYVVSAYAEAIKAETGKTVEEVSWRTRVKDENAMKRITFESVIARFDEVTEKEELL</sequence>
<dbReference type="Gene3D" id="3.40.50.2000">
    <property type="entry name" value="Glycogen Phosphorylase B"/>
    <property type="match status" value="2"/>
</dbReference>
<dbReference type="GO" id="GO:0005829">
    <property type="term" value="C:cytosol"/>
    <property type="evidence" value="ECO:0007669"/>
    <property type="project" value="TreeGrafter"/>
</dbReference>
<dbReference type="GO" id="GO:0008713">
    <property type="term" value="F:ADP-heptose-lipopolysaccharide heptosyltransferase activity"/>
    <property type="evidence" value="ECO:0007669"/>
    <property type="project" value="TreeGrafter"/>
</dbReference>
<evidence type="ECO:0000256" key="1">
    <source>
        <dbReference type="ARBA" id="ARBA00022676"/>
    </source>
</evidence>
<reference evidence="5" key="1">
    <citation type="submission" date="2016-02" db="EMBL/GenBank/DDBJ databases">
        <authorList>
            <person name="Rodrigo-Torres Lidia"/>
            <person name="Arahal R.David."/>
        </authorList>
    </citation>
    <scope>NUCLEOTIDE SEQUENCE [LARGE SCALE GENOMIC DNA]</scope>
    <source>
        <strain evidence="5">CECT 8713</strain>
    </source>
</reference>
<organism evidence="4 5">
    <name type="scientific">Grimontia marina</name>
    <dbReference type="NCBI Taxonomy" id="646534"/>
    <lineage>
        <taxon>Bacteria</taxon>
        <taxon>Pseudomonadati</taxon>
        <taxon>Pseudomonadota</taxon>
        <taxon>Gammaproteobacteria</taxon>
        <taxon>Vibrionales</taxon>
        <taxon>Vibrionaceae</taxon>
        <taxon>Grimontia</taxon>
    </lineage>
</organism>
<dbReference type="FunFam" id="3.40.50.2000:FF:000023">
    <property type="entry name" value="ADP-heptose--LPS heptosyltransferase II"/>
    <property type="match status" value="1"/>
</dbReference>
<dbReference type="GO" id="GO:0009244">
    <property type="term" value="P:lipopolysaccharide core region biosynthetic process"/>
    <property type="evidence" value="ECO:0007669"/>
    <property type="project" value="TreeGrafter"/>
</dbReference>
<evidence type="ECO:0000256" key="3">
    <source>
        <dbReference type="ARBA" id="ARBA00043995"/>
    </source>
</evidence>
<name>A0A128F7R6_9GAMM</name>
<keyword evidence="2 4" id="KW-0808">Transferase</keyword>
<dbReference type="EC" id="2.-.-.-" evidence="4"/>
<dbReference type="CDD" id="cd03789">
    <property type="entry name" value="GT9_LPS_heptosyltransferase"/>
    <property type="match status" value="1"/>
</dbReference>
<evidence type="ECO:0000256" key="2">
    <source>
        <dbReference type="ARBA" id="ARBA00022679"/>
    </source>
</evidence>
<dbReference type="PANTHER" id="PTHR30160:SF21">
    <property type="entry name" value="LIPOPOLYSACCHARIDE CORE HEPTOSYLTRANSFERASE OPSX"/>
    <property type="match status" value="1"/>
</dbReference>
<proteinExistence type="inferred from homology"/>
<dbReference type="PANTHER" id="PTHR30160">
    <property type="entry name" value="TETRAACYLDISACCHARIDE 4'-KINASE-RELATED"/>
    <property type="match status" value="1"/>
</dbReference>
<evidence type="ECO:0000313" key="4">
    <source>
        <dbReference type="EMBL" id="CZF82812.1"/>
    </source>
</evidence>
<accession>A0A128F7R6</accession>
<dbReference type="OrthoDB" id="9781892at2"/>
<dbReference type="Pfam" id="PF01075">
    <property type="entry name" value="Glyco_transf_9"/>
    <property type="match status" value="1"/>
</dbReference>
<dbReference type="SUPFAM" id="SSF53756">
    <property type="entry name" value="UDP-Glycosyltransferase/glycogen phosphorylase"/>
    <property type="match status" value="1"/>
</dbReference>
<gene>
    <name evidence="4" type="primary">rfaQ</name>
    <name evidence="4" type="ORF">GMA8713_02371</name>
</gene>
<dbReference type="InterPro" id="IPR051199">
    <property type="entry name" value="LPS_LOS_Heptosyltrfase"/>
</dbReference>
<protein>
    <submittedName>
        <fullName evidence="4">Lipopolysaccharide core heptosyltransferase RfaQ</fullName>
        <ecNumber evidence="4">2.-.-.-</ecNumber>
    </submittedName>
</protein>
<dbReference type="EMBL" id="FIZY01000020">
    <property type="protein sequence ID" value="CZF82812.1"/>
    <property type="molecule type" value="Genomic_DNA"/>
</dbReference>
<dbReference type="AlphaFoldDB" id="A0A128F7R6"/>
<dbReference type="InterPro" id="IPR002201">
    <property type="entry name" value="Glyco_trans_9"/>
</dbReference>
<keyword evidence="1" id="KW-0328">Glycosyltransferase</keyword>
<dbReference type="RefSeq" id="WP_062709694.1">
    <property type="nucleotide sequence ID" value="NZ_CAWRCI010000020.1"/>
</dbReference>
<dbReference type="Proteomes" id="UP000073601">
    <property type="component" value="Unassembled WGS sequence"/>
</dbReference>